<evidence type="ECO:0000256" key="4">
    <source>
        <dbReference type="ARBA" id="ARBA00022842"/>
    </source>
</evidence>
<dbReference type="SUPFAM" id="SSF56784">
    <property type="entry name" value="HAD-like"/>
    <property type="match status" value="1"/>
</dbReference>
<dbReference type="InterPro" id="IPR051600">
    <property type="entry name" value="Beta-PGM-like"/>
</dbReference>
<dbReference type="SFLD" id="SFLDS00003">
    <property type="entry name" value="Haloacid_Dehalogenase"/>
    <property type="match status" value="1"/>
</dbReference>
<evidence type="ECO:0000256" key="1">
    <source>
        <dbReference type="ARBA" id="ARBA00001946"/>
    </source>
</evidence>
<keyword evidence="3" id="KW-0479">Metal-binding</keyword>
<evidence type="ECO:0000256" key="3">
    <source>
        <dbReference type="ARBA" id="ARBA00022723"/>
    </source>
</evidence>
<dbReference type="EMBL" id="JAVKPH010000021">
    <property type="protein sequence ID" value="MDR5654100.1"/>
    <property type="molecule type" value="Genomic_DNA"/>
</dbReference>
<accession>A0ABU1FB72</accession>
<dbReference type="PANTHER" id="PTHR46193:SF10">
    <property type="entry name" value="6-PHOSPHOGLUCONATE PHOSPHATASE"/>
    <property type="match status" value="1"/>
</dbReference>
<dbReference type="RefSeq" id="WP_310458270.1">
    <property type="nucleotide sequence ID" value="NZ_JAVKPH010000021.1"/>
</dbReference>
<proteinExistence type="inferred from homology"/>
<evidence type="ECO:0000256" key="2">
    <source>
        <dbReference type="ARBA" id="ARBA00006171"/>
    </source>
</evidence>
<dbReference type="Pfam" id="PF00702">
    <property type="entry name" value="Hydrolase"/>
    <property type="match status" value="1"/>
</dbReference>
<dbReference type="Gene3D" id="1.10.150.240">
    <property type="entry name" value="Putative phosphatase, domain 2"/>
    <property type="match status" value="1"/>
</dbReference>
<protein>
    <submittedName>
        <fullName evidence="5">HAD family phosphatase</fullName>
    </submittedName>
</protein>
<comment type="similarity">
    <text evidence="2">Belongs to the HAD-like hydrolase superfamily. CbbY/CbbZ/Gph/YieH family.</text>
</comment>
<comment type="caution">
    <text evidence="5">The sequence shown here is derived from an EMBL/GenBank/DDBJ whole genome shotgun (WGS) entry which is preliminary data.</text>
</comment>
<gene>
    <name evidence="5" type="ORF">RGD00_15910</name>
</gene>
<evidence type="ECO:0000313" key="5">
    <source>
        <dbReference type="EMBL" id="MDR5654100.1"/>
    </source>
</evidence>
<sequence length="224" mass="23075">MRRFGAILFDCDGVLIDSEPQGCLALARAVTGAGVPMTPAEATAMFSGCAAADSRARMAALGLDAETVFAESDRLLFEMFDRGIPHIPGIEAVLAGVSVPVAICSNSSVARLDRSILRTPLAARFGAHVYSADHVAAAKPAPDLALLAAARLGVAPGDAIFIDDNIHGIRCAAAAGCLAVGFIGPSDHRPGHDDTLRAAGADHVVRGMAEFHALLDRLSLKLAA</sequence>
<reference evidence="5 6" key="1">
    <citation type="submission" date="2023-09" db="EMBL/GenBank/DDBJ databases">
        <title>Xinfangfangia sedmenti sp. nov., isolated the sedment.</title>
        <authorList>
            <person name="Xu L."/>
        </authorList>
    </citation>
    <scope>NUCLEOTIDE SEQUENCE [LARGE SCALE GENOMIC DNA]</scope>
    <source>
        <strain evidence="5 6">LG-4</strain>
    </source>
</reference>
<keyword evidence="4" id="KW-0460">Magnesium</keyword>
<dbReference type="NCBIfam" id="TIGR01509">
    <property type="entry name" value="HAD-SF-IA-v3"/>
    <property type="match status" value="1"/>
</dbReference>
<dbReference type="Gene3D" id="3.40.50.1000">
    <property type="entry name" value="HAD superfamily/HAD-like"/>
    <property type="match status" value="1"/>
</dbReference>
<evidence type="ECO:0000313" key="6">
    <source>
        <dbReference type="Proteomes" id="UP001247754"/>
    </source>
</evidence>
<dbReference type="InterPro" id="IPR006439">
    <property type="entry name" value="HAD-SF_hydro_IA"/>
</dbReference>
<dbReference type="Proteomes" id="UP001247754">
    <property type="component" value="Unassembled WGS sequence"/>
</dbReference>
<dbReference type="SFLD" id="SFLDG01129">
    <property type="entry name" value="C1.5:_HAD__Beta-PGM__Phosphata"/>
    <property type="match status" value="1"/>
</dbReference>
<dbReference type="InterPro" id="IPR023198">
    <property type="entry name" value="PGP-like_dom2"/>
</dbReference>
<dbReference type="PANTHER" id="PTHR46193">
    <property type="entry name" value="6-PHOSPHOGLUCONATE PHOSPHATASE"/>
    <property type="match status" value="1"/>
</dbReference>
<comment type="cofactor">
    <cofactor evidence="1">
        <name>Mg(2+)</name>
        <dbReference type="ChEBI" id="CHEBI:18420"/>
    </cofactor>
</comment>
<name>A0ABU1FB72_9RHOB</name>
<keyword evidence="6" id="KW-1185">Reference proteome</keyword>
<dbReference type="InterPro" id="IPR036412">
    <property type="entry name" value="HAD-like_sf"/>
</dbReference>
<organism evidence="5 6">
    <name type="scientific">Ruixingdingia sedimenti</name>
    <dbReference type="NCBI Taxonomy" id="3073604"/>
    <lineage>
        <taxon>Bacteria</taxon>
        <taxon>Pseudomonadati</taxon>
        <taxon>Pseudomonadota</taxon>
        <taxon>Alphaproteobacteria</taxon>
        <taxon>Rhodobacterales</taxon>
        <taxon>Paracoccaceae</taxon>
        <taxon>Ruixingdingia</taxon>
    </lineage>
</organism>
<dbReference type="InterPro" id="IPR023214">
    <property type="entry name" value="HAD_sf"/>
</dbReference>